<dbReference type="Pfam" id="PF02107">
    <property type="entry name" value="FlgH"/>
    <property type="match status" value="1"/>
</dbReference>
<protein>
    <recommendedName>
        <fullName evidence="7">Flagellar L-ring protein</fullName>
    </recommendedName>
    <alternativeName>
        <fullName evidence="7">Basal body L-ring protein</fullName>
    </alternativeName>
</protein>
<evidence type="ECO:0000256" key="1">
    <source>
        <dbReference type="ARBA" id="ARBA00002591"/>
    </source>
</evidence>
<dbReference type="AlphaFoldDB" id="Q1PUI2"/>
<dbReference type="GO" id="GO:0009279">
    <property type="term" value="C:cell outer membrane"/>
    <property type="evidence" value="ECO:0007669"/>
    <property type="project" value="UniProtKB-SubCell"/>
</dbReference>
<evidence type="ECO:0000256" key="6">
    <source>
        <dbReference type="ARBA" id="ARBA00023237"/>
    </source>
</evidence>
<dbReference type="EMBL" id="CT573074">
    <property type="protein sequence ID" value="CAJ70881.1"/>
    <property type="molecule type" value="Genomic_DNA"/>
</dbReference>
<accession>Q1PUI2</accession>
<organism evidence="8">
    <name type="scientific">Kuenenia stuttgartiensis</name>
    <dbReference type="NCBI Taxonomy" id="174633"/>
    <lineage>
        <taxon>Bacteria</taxon>
        <taxon>Pseudomonadati</taxon>
        <taxon>Planctomycetota</taxon>
        <taxon>Candidatus Brocadiia</taxon>
        <taxon>Candidatus Brocadiales</taxon>
        <taxon>Candidatus Brocadiaceae</taxon>
        <taxon>Candidatus Kuenenia</taxon>
    </lineage>
</organism>
<keyword evidence="4 7" id="KW-0472">Membrane</keyword>
<gene>
    <name evidence="7 8" type="primary">flgH</name>
    <name evidence="8" type="ORF">kustb0136</name>
</gene>
<evidence type="ECO:0000256" key="5">
    <source>
        <dbReference type="ARBA" id="ARBA00023143"/>
    </source>
</evidence>
<evidence type="ECO:0000256" key="2">
    <source>
        <dbReference type="ARBA" id="ARBA00006929"/>
    </source>
</evidence>
<evidence type="ECO:0000256" key="3">
    <source>
        <dbReference type="ARBA" id="ARBA00022729"/>
    </source>
</evidence>
<reference evidence="8" key="1">
    <citation type="journal article" date="2006" name="Nature">
        <title>Deciphering the evolution and metabolism of an anammox bacterium from a community genome.</title>
        <authorList>
            <person name="Strous M."/>
            <person name="Pelletier E."/>
            <person name="Mangenot S."/>
            <person name="Rattei T."/>
            <person name="Lehner A."/>
            <person name="Taylor M.W."/>
            <person name="Horn M."/>
            <person name="Daims H."/>
            <person name="Bartol-Mavel D."/>
            <person name="Wincker P."/>
            <person name="Barbe V."/>
            <person name="Fonknechten N."/>
            <person name="Vallenet D."/>
            <person name="Segurens B."/>
            <person name="Schenowitz-Truong C."/>
            <person name="Medigue C."/>
            <person name="Collingro A."/>
            <person name="Snel B."/>
            <person name="Dutilh B.E."/>
            <person name="OpDenCamp H.J.M."/>
            <person name="vanDerDrift C."/>
            <person name="Cirpus I."/>
            <person name="vanDePas-Schoonen K.T."/>
            <person name="Harhangi H.R."/>
            <person name="vanNiftrik L."/>
            <person name="Schmid M."/>
            <person name="Keltjens J."/>
            <person name="vanDeVossenberg J."/>
            <person name="Kartal B."/>
            <person name="Meier H."/>
            <person name="Frishman D."/>
            <person name="Huynen M.A."/>
            <person name="Mewes H."/>
            <person name="Weissenbach J."/>
            <person name="Jetten M.S.M."/>
            <person name="Wagner M."/>
            <person name="LePaslier D."/>
        </authorList>
    </citation>
    <scope>NUCLEOTIDE SEQUENCE</scope>
</reference>
<keyword evidence="8" id="KW-0282">Flagellum</keyword>
<evidence type="ECO:0000256" key="4">
    <source>
        <dbReference type="ARBA" id="ARBA00023136"/>
    </source>
</evidence>
<dbReference type="GO" id="GO:0009427">
    <property type="term" value="C:bacterial-type flagellum basal body, distal rod, L ring"/>
    <property type="evidence" value="ECO:0007669"/>
    <property type="project" value="InterPro"/>
</dbReference>
<keyword evidence="8" id="KW-0966">Cell projection</keyword>
<comment type="subcellular location">
    <subcellularLocation>
        <location evidence="7">Cell outer membrane</location>
    </subcellularLocation>
    <subcellularLocation>
        <location evidence="7">Bacterial flagellum basal body</location>
    </subcellularLocation>
</comment>
<keyword evidence="8" id="KW-0969">Cilium</keyword>
<name>Q1PUI2_KUEST</name>
<proteinExistence type="inferred from homology"/>
<evidence type="ECO:0000313" key="8">
    <source>
        <dbReference type="EMBL" id="CAJ70881.1"/>
    </source>
</evidence>
<dbReference type="PANTHER" id="PTHR34933:SF1">
    <property type="entry name" value="FLAGELLAR L-RING PROTEIN"/>
    <property type="match status" value="1"/>
</dbReference>
<dbReference type="PRINTS" id="PR01008">
    <property type="entry name" value="FLGLRINGFLGH"/>
</dbReference>
<comment type="function">
    <text evidence="1 7">Assembles around the rod to form the L-ring and probably protects the motor/basal body from shearing forces during rotation.</text>
</comment>
<sequence length="211" mass="23270">MAESLMKKKTIPYLIACFTCIAFVTDAMGESLWQKRITLNTNLYNDNRAMRIGDIVTVTINESTAITGKEDSSADQSTSHNINVDASDFSKKLGALQDYLPNVKSQTEHTFGGTGQYDSSRSLQLEITAVVTEILSNGNLIIEGNREVDINKEKYNIKVSGIIRPIDVSVDNVIQSSSIANASISLEGKGFLTNAAKRGWFYRLKEFVSPF</sequence>
<dbReference type="HAMAP" id="MF_00415">
    <property type="entry name" value="FlgH"/>
    <property type="match status" value="1"/>
</dbReference>
<evidence type="ECO:0000256" key="7">
    <source>
        <dbReference type="HAMAP-Rule" id="MF_00415"/>
    </source>
</evidence>
<keyword evidence="6 7" id="KW-0998">Cell outer membrane</keyword>
<reference evidence="8" key="2">
    <citation type="submission" date="2006-01" db="EMBL/GenBank/DDBJ databases">
        <authorList>
            <person name="Genoscope"/>
        </authorList>
    </citation>
    <scope>NUCLEOTIDE SEQUENCE</scope>
</reference>
<dbReference type="GO" id="GO:0071973">
    <property type="term" value="P:bacterial-type flagellum-dependent cell motility"/>
    <property type="evidence" value="ECO:0007669"/>
    <property type="project" value="InterPro"/>
</dbReference>
<dbReference type="InterPro" id="IPR000527">
    <property type="entry name" value="Flag_Lring"/>
</dbReference>
<keyword evidence="3" id="KW-0732">Signal</keyword>
<comment type="subunit">
    <text evidence="7">The basal body constitutes a major portion of the flagellar organelle and consists of four rings (L,P,S, and M) mounted on a central rod.</text>
</comment>
<dbReference type="PANTHER" id="PTHR34933">
    <property type="entry name" value="FLAGELLAR L-RING PROTEIN"/>
    <property type="match status" value="1"/>
</dbReference>
<comment type="similarity">
    <text evidence="2 7">Belongs to the FlgH family.</text>
</comment>
<keyword evidence="5 7" id="KW-0975">Bacterial flagellum</keyword>
<dbReference type="GO" id="GO:0003774">
    <property type="term" value="F:cytoskeletal motor activity"/>
    <property type="evidence" value="ECO:0007669"/>
    <property type="project" value="InterPro"/>
</dbReference>